<dbReference type="Proteomes" id="UP000286997">
    <property type="component" value="Unassembled WGS sequence"/>
</dbReference>
<evidence type="ECO:0000256" key="1">
    <source>
        <dbReference type="SAM" id="MobiDB-lite"/>
    </source>
</evidence>
<proteinExistence type="predicted"/>
<keyword evidence="3" id="KW-1185">Reference proteome</keyword>
<accession>A0A437NRC4</accession>
<evidence type="ECO:0000313" key="3">
    <source>
        <dbReference type="Proteomes" id="UP000286997"/>
    </source>
</evidence>
<dbReference type="Pfam" id="PF09474">
    <property type="entry name" value="Type_III_YscX"/>
    <property type="match status" value="1"/>
</dbReference>
<organism evidence="2 3">
    <name type="scientific">Methylobacterium oryzihabitans</name>
    <dbReference type="NCBI Taxonomy" id="2499852"/>
    <lineage>
        <taxon>Bacteria</taxon>
        <taxon>Pseudomonadati</taxon>
        <taxon>Pseudomonadota</taxon>
        <taxon>Alphaproteobacteria</taxon>
        <taxon>Hyphomicrobiales</taxon>
        <taxon>Methylobacteriaceae</taxon>
        <taxon>Methylobacterium</taxon>
    </lineage>
</organism>
<evidence type="ECO:0000313" key="2">
    <source>
        <dbReference type="EMBL" id="RVU12575.1"/>
    </source>
</evidence>
<name>A0A437NRC4_9HYPH</name>
<dbReference type="EMBL" id="SACP01000052">
    <property type="protein sequence ID" value="RVU12575.1"/>
    <property type="molecule type" value="Genomic_DNA"/>
</dbReference>
<protein>
    <submittedName>
        <fullName evidence="2">Uncharacterized protein</fullName>
    </submittedName>
</protein>
<reference evidence="2 3" key="1">
    <citation type="submission" date="2019-01" db="EMBL/GenBank/DDBJ databases">
        <authorList>
            <person name="Chen W.-M."/>
        </authorList>
    </citation>
    <scope>NUCLEOTIDE SEQUENCE [LARGE SCALE GENOMIC DNA]</scope>
    <source>
        <strain evidence="2 3">TER-1</strain>
    </source>
</reference>
<comment type="caution">
    <text evidence="2">The sequence shown here is derived from an EMBL/GenBank/DDBJ whole genome shotgun (WGS) entry which is preliminary data.</text>
</comment>
<sequence>MKIGSLDTGLESVTRVRPRDEARLPAEGPLAPAFVPQPAALDAVLRRPSLDERLPDLLQPRALDPGLLQPAALTEARLAAGAAFATAARRATGHRRRILDEASRMLAEDAALDDEVRTALAALLRA</sequence>
<dbReference type="AlphaFoldDB" id="A0A437NRC4"/>
<dbReference type="RefSeq" id="WP_127734086.1">
    <property type="nucleotide sequence ID" value="NZ_SACP01000052.1"/>
</dbReference>
<dbReference type="OrthoDB" id="7854935at2"/>
<feature type="region of interest" description="Disordered" evidence="1">
    <location>
        <begin position="1"/>
        <end position="30"/>
    </location>
</feature>
<gene>
    <name evidence="2" type="ORF">EOE48_27570</name>
</gene>
<dbReference type="InterPro" id="IPR012672">
    <property type="entry name" value="T3SS_YscX"/>
</dbReference>